<reference evidence="2" key="2">
    <citation type="submission" date="2020-10" db="UniProtKB">
        <authorList>
            <consortium name="WormBaseParasite"/>
        </authorList>
    </citation>
    <scope>IDENTIFICATION</scope>
</reference>
<keyword evidence="1" id="KW-1185">Reference proteome</keyword>
<dbReference type="AlphaFoldDB" id="A0A7E4ZSH9"/>
<proteinExistence type="predicted"/>
<sequence>MESIDKRVEELSVETCDENYSTETSFYMTEFDSVSFHDSDESAKSVKQNQQFLEIAPENDSNTIETVKFSENDEAYIVGNEAAYFQLHKAFYRAMEYAQSENA</sequence>
<protein>
    <submittedName>
        <fullName evidence="2">BTB domain-containing protein</fullName>
    </submittedName>
</protein>
<evidence type="ECO:0000313" key="2">
    <source>
        <dbReference type="WBParaSite" id="Pan_g14553.t1"/>
    </source>
</evidence>
<evidence type="ECO:0000313" key="1">
    <source>
        <dbReference type="Proteomes" id="UP000492821"/>
    </source>
</evidence>
<name>A0A7E4ZSH9_PANRE</name>
<reference evidence="1" key="1">
    <citation type="journal article" date="2013" name="Genetics">
        <title>The draft genome and transcriptome of Panagrellus redivivus are shaped by the harsh demands of a free-living lifestyle.</title>
        <authorList>
            <person name="Srinivasan J."/>
            <person name="Dillman A.R."/>
            <person name="Macchietto M.G."/>
            <person name="Heikkinen L."/>
            <person name="Lakso M."/>
            <person name="Fracchia K.M."/>
            <person name="Antoshechkin I."/>
            <person name="Mortazavi A."/>
            <person name="Wong G."/>
            <person name="Sternberg P.W."/>
        </authorList>
    </citation>
    <scope>NUCLEOTIDE SEQUENCE [LARGE SCALE GENOMIC DNA]</scope>
    <source>
        <strain evidence="1">MT8872</strain>
    </source>
</reference>
<dbReference type="WBParaSite" id="Pan_g14553.t1">
    <property type="protein sequence ID" value="Pan_g14553.t1"/>
    <property type="gene ID" value="Pan_g14553"/>
</dbReference>
<organism evidence="1 2">
    <name type="scientific">Panagrellus redivivus</name>
    <name type="common">Microworm</name>
    <dbReference type="NCBI Taxonomy" id="6233"/>
    <lineage>
        <taxon>Eukaryota</taxon>
        <taxon>Metazoa</taxon>
        <taxon>Ecdysozoa</taxon>
        <taxon>Nematoda</taxon>
        <taxon>Chromadorea</taxon>
        <taxon>Rhabditida</taxon>
        <taxon>Tylenchina</taxon>
        <taxon>Panagrolaimomorpha</taxon>
        <taxon>Panagrolaimoidea</taxon>
        <taxon>Panagrolaimidae</taxon>
        <taxon>Panagrellus</taxon>
    </lineage>
</organism>
<accession>A0A7E4ZSH9</accession>
<dbReference type="Proteomes" id="UP000492821">
    <property type="component" value="Unassembled WGS sequence"/>
</dbReference>